<comment type="subcellular location">
    <subcellularLocation>
        <location evidence="1">Membrane</location>
        <topology evidence="1">Multi-pass membrane protein</topology>
    </subcellularLocation>
</comment>
<feature type="transmembrane region" description="Helical" evidence="6">
    <location>
        <begin position="156"/>
        <end position="176"/>
    </location>
</feature>
<dbReference type="AlphaFoldDB" id="A0A1E4RZH0"/>
<feature type="transmembrane region" description="Helical" evidence="6">
    <location>
        <begin position="69"/>
        <end position="89"/>
    </location>
</feature>
<keyword evidence="2 5" id="KW-0812">Transmembrane</keyword>
<dbReference type="SMART" id="SM00724">
    <property type="entry name" value="TLC"/>
    <property type="match status" value="1"/>
</dbReference>
<name>A0A1E4RZH0_CYBJN</name>
<feature type="transmembrane region" description="Helical" evidence="6">
    <location>
        <begin position="101"/>
        <end position="122"/>
    </location>
</feature>
<evidence type="ECO:0000256" key="3">
    <source>
        <dbReference type="ARBA" id="ARBA00022989"/>
    </source>
</evidence>
<dbReference type="GeneID" id="30987219"/>
<reference evidence="8 9" key="1">
    <citation type="journal article" date="2016" name="Proc. Natl. Acad. Sci. U.S.A.">
        <title>Comparative genomics of biotechnologically important yeasts.</title>
        <authorList>
            <person name="Riley R."/>
            <person name="Haridas S."/>
            <person name="Wolfe K.H."/>
            <person name="Lopes M.R."/>
            <person name="Hittinger C.T."/>
            <person name="Goeker M."/>
            <person name="Salamov A.A."/>
            <person name="Wisecaver J.H."/>
            <person name="Long T.M."/>
            <person name="Calvey C.H."/>
            <person name="Aerts A.L."/>
            <person name="Barry K.W."/>
            <person name="Choi C."/>
            <person name="Clum A."/>
            <person name="Coughlan A.Y."/>
            <person name="Deshpande S."/>
            <person name="Douglass A.P."/>
            <person name="Hanson S.J."/>
            <person name="Klenk H.-P."/>
            <person name="LaButti K.M."/>
            <person name="Lapidus A."/>
            <person name="Lindquist E.A."/>
            <person name="Lipzen A.M."/>
            <person name="Meier-Kolthoff J.P."/>
            <person name="Ohm R.A."/>
            <person name="Otillar R.P."/>
            <person name="Pangilinan J.L."/>
            <person name="Peng Y."/>
            <person name="Rokas A."/>
            <person name="Rosa C.A."/>
            <person name="Scheuner C."/>
            <person name="Sibirny A.A."/>
            <person name="Slot J.C."/>
            <person name="Stielow J.B."/>
            <person name="Sun H."/>
            <person name="Kurtzman C.P."/>
            <person name="Blackwell M."/>
            <person name="Grigoriev I.V."/>
            <person name="Jeffries T.W."/>
        </authorList>
    </citation>
    <scope>NUCLEOTIDE SEQUENCE [LARGE SCALE GENOMIC DNA]</scope>
    <source>
        <strain evidence="9">ATCC 18201 / CBS 1600 / BCRC 20928 / JCM 3617 / NBRC 0987 / NRRL Y-1542</strain>
    </source>
</reference>
<feature type="transmembrane region" description="Helical" evidence="6">
    <location>
        <begin position="226"/>
        <end position="249"/>
    </location>
</feature>
<evidence type="ECO:0000256" key="6">
    <source>
        <dbReference type="SAM" id="Phobius"/>
    </source>
</evidence>
<gene>
    <name evidence="8" type="ORF">CYBJADRAFT_129110</name>
</gene>
<evidence type="ECO:0000256" key="2">
    <source>
        <dbReference type="ARBA" id="ARBA00022692"/>
    </source>
</evidence>
<dbReference type="GO" id="GO:0005783">
    <property type="term" value="C:endoplasmic reticulum"/>
    <property type="evidence" value="ECO:0007669"/>
    <property type="project" value="TreeGrafter"/>
</dbReference>
<dbReference type="GO" id="GO:0055088">
    <property type="term" value="P:lipid homeostasis"/>
    <property type="evidence" value="ECO:0007669"/>
    <property type="project" value="TreeGrafter"/>
</dbReference>
<dbReference type="OMA" id="AQWYNGM"/>
<evidence type="ECO:0000313" key="8">
    <source>
        <dbReference type="EMBL" id="ODV72644.1"/>
    </source>
</evidence>
<keyword evidence="3 6" id="KW-1133">Transmembrane helix</keyword>
<dbReference type="PANTHER" id="PTHR13439">
    <property type="entry name" value="CT120 PROTEIN"/>
    <property type="match status" value="1"/>
</dbReference>
<feature type="transmembrane region" description="Helical" evidence="6">
    <location>
        <begin position="188"/>
        <end position="214"/>
    </location>
</feature>
<dbReference type="PANTHER" id="PTHR13439:SF0">
    <property type="entry name" value="TOPOISOMERASE I DAMAGE AFFECTED PROTEIN 4"/>
    <property type="match status" value="1"/>
</dbReference>
<proteinExistence type="predicted"/>
<sequence>MLVQAYDPFLEWRPFVTNPSSYYEAHYHEIIASIVFYQLLYVLSPLISRSTFGEHYDKLLQSSKLNFDIHVVSMVQCIISILVIIPLIGDEHLSANTVLHYTPYAAFVSSITIGYFVWDLFVCIRHFKLFGVGFLVHAIASLFVFCSTLRPFCLGWVASFLSFELSTPFVNVNWFANKLPTGAIPNWVIAVNGLLLIVVFFFVRIVWGFYAIYWVLCEFWKYRDQVPVVLCVIVVILNVGLDTLNVFWFQKMIQIAAKKFNSSSKSKQE</sequence>
<dbReference type="STRING" id="983966.A0A1E4RZH0"/>
<protein>
    <submittedName>
        <fullName evidence="8">DUF887-domain-containing protein</fullName>
    </submittedName>
</protein>
<feature type="domain" description="TLC" evidence="7">
    <location>
        <begin position="62"/>
        <end position="261"/>
    </location>
</feature>
<dbReference type="PROSITE" id="PS50922">
    <property type="entry name" value="TLC"/>
    <property type="match status" value="1"/>
</dbReference>
<keyword evidence="4 5" id="KW-0472">Membrane</keyword>
<evidence type="ECO:0000256" key="1">
    <source>
        <dbReference type="ARBA" id="ARBA00004141"/>
    </source>
</evidence>
<feature type="transmembrane region" description="Helical" evidence="6">
    <location>
        <begin position="129"/>
        <end position="150"/>
    </location>
</feature>
<accession>A0A1E4RZH0</accession>
<evidence type="ECO:0000256" key="5">
    <source>
        <dbReference type="PROSITE-ProRule" id="PRU00205"/>
    </source>
</evidence>
<feature type="transmembrane region" description="Helical" evidence="6">
    <location>
        <begin position="30"/>
        <end position="48"/>
    </location>
</feature>
<evidence type="ECO:0000259" key="7">
    <source>
        <dbReference type="PROSITE" id="PS50922"/>
    </source>
</evidence>
<organism evidence="8 9">
    <name type="scientific">Cyberlindnera jadinii (strain ATCC 18201 / CBS 1600 / BCRC 20928 / JCM 3617 / NBRC 0987 / NRRL Y-1542)</name>
    <name type="common">Torula yeast</name>
    <name type="synonym">Candida utilis</name>
    <dbReference type="NCBI Taxonomy" id="983966"/>
    <lineage>
        <taxon>Eukaryota</taxon>
        <taxon>Fungi</taxon>
        <taxon>Dikarya</taxon>
        <taxon>Ascomycota</taxon>
        <taxon>Saccharomycotina</taxon>
        <taxon>Saccharomycetes</taxon>
        <taxon>Phaffomycetales</taxon>
        <taxon>Phaffomycetaceae</taxon>
        <taxon>Cyberlindnera</taxon>
    </lineage>
</organism>
<dbReference type="InterPro" id="IPR006634">
    <property type="entry name" value="TLC-dom"/>
</dbReference>
<evidence type="ECO:0000256" key="4">
    <source>
        <dbReference type="ARBA" id="ARBA00023136"/>
    </source>
</evidence>
<dbReference type="RefSeq" id="XP_020069683.1">
    <property type="nucleotide sequence ID" value="XM_020212823.1"/>
</dbReference>
<dbReference type="GO" id="GO:0016020">
    <property type="term" value="C:membrane"/>
    <property type="evidence" value="ECO:0007669"/>
    <property type="project" value="UniProtKB-SubCell"/>
</dbReference>
<dbReference type="Pfam" id="PF03798">
    <property type="entry name" value="TRAM_LAG1_CLN8"/>
    <property type="match status" value="1"/>
</dbReference>
<dbReference type="Proteomes" id="UP000094389">
    <property type="component" value="Unassembled WGS sequence"/>
</dbReference>
<keyword evidence="9" id="KW-1185">Reference proteome</keyword>
<dbReference type="EMBL" id="KV453934">
    <property type="protein sequence ID" value="ODV72644.1"/>
    <property type="molecule type" value="Genomic_DNA"/>
</dbReference>
<evidence type="ECO:0000313" key="9">
    <source>
        <dbReference type="Proteomes" id="UP000094389"/>
    </source>
</evidence>
<dbReference type="InterPro" id="IPR050846">
    <property type="entry name" value="TLCD"/>
</dbReference>
<dbReference type="OrthoDB" id="10266980at2759"/>